<dbReference type="STRING" id="1261131.lam_400"/>
<dbReference type="Proteomes" id="UP000017862">
    <property type="component" value="Chromosome"/>
</dbReference>
<dbReference type="eggNOG" id="ENOG5033ETF">
    <property type="taxonomic scope" value="Bacteria"/>
</dbReference>
<proteinExistence type="predicted"/>
<evidence type="ECO:0000313" key="1">
    <source>
        <dbReference type="EMBL" id="AHA27767.1"/>
    </source>
</evidence>
<dbReference type="KEGG" id="lar:lam_400"/>
<dbReference type="EMBL" id="CP006604">
    <property type="protein sequence ID" value="AHA27767.1"/>
    <property type="molecule type" value="Genomic_DNA"/>
</dbReference>
<reference evidence="1 2" key="1">
    <citation type="journal article" date="2014" name="Mol. Plant Microbe Interact.">
        <title>The complete genome sequence of Candidatus Liberibacter americanus, associated with citrus Huanglongbing.</title>
        <authorList>
            <person name="Wulff N.A."/>
            <person name="Zhang S."/>
            <person name="Setubal J.C."/>
            <person name="Almeida N.F."/>
            <person name="Martins E.C."/>
            <person name="Harakava R."/>
            <person name="Kumar D."/>
            <person name="Rangel L.T."/>
            <person name="Foissac X."/>
            <person name="Bove J."/>
            <person name="Gabriel D.W."/>
        </authorList>
    </citation>
    <scope>NUCLEOTIDE SEQUENCE [LARGE SCALE GENOMIC DNA]</scope>
    <source>
        <strain evidence="1 2">Sao Paulo</strain>
    </source>
</reference>
<evidence type="ECO:0000313" key="2">
    <source>
        <dbReference type="Proteomes" id="UP000017862"/>
    </source>
</evidence>
<sequence length="111" mass="12606">MPVLEDYRIKTVLTRAIEIIDDENKNLRGNIEFDISASNDNKGRCLHELYVLLHSLGEISSDHSEQIRILRKKLELNAYLLESYLAAARVVADLFKKKIQDIDADGTYSAG</sequence>
<name>U6B7R7_9HYPH</name>
<dbReference type="HOGENOM" id="CLU_144083_0_0_5"/>
<organism evidence="1 2">
    <name type="scientific">Candidatus Liberibacter americanus str. Sao Paulo</name>
    <dbReference type="NCBI Taxonomy" id="1261131"/>
    <lineage>
        <taxon>Bacteria</taxon>
        <taxon>Pseudomonadati</taxon>
        <taxon>Pseudomonadota</taxon>
        <taxon>Alphaproteobacteria</taxon>
        <taxon>Hyphomicrobiales</taxon>
        <taxon>Rhizobiaceae</taxon>
        <taxon>Liberibacter</taxon>
    </lineage>
</organism>
<accession>U6B7R7</accession>
<dbReference type="PATRIC" id="fig|1261131.3.peg.386"/>
<gene>
    <name evidence="1" type="ORF">lam_400</name>
</gene>
<dbReference type="AlphaFoldDB" id="U6B7R7"/>
<dbReference type="RefSeq" id="WP_007557160.1">
    <property type="nucleotide sequence ID" value="NC_022793.1"/>
</dbReference>
<keyword evidence="2" id="KW-1185">Reference proteome</keyword>
<protein>
    <submittedName>
        <fullName evidence="1">Uncharacterized protein</fullName>
    </submittedName>
</protein>